<dbReference type="InterPro" id="IPR002423">
    <property type="entry name" value="Cpn60/GroEL/TCP-1"/>
</dbReference>
<evidence type="ECO:0000256" key="2">
    <source>
        <dbReference type="ARBA" id="ARBA00022741"/>
    </source>
</evidence>
<dbReference type="Gene3D" id="3.50.7.10">
    <property type="entry name" value="GroEL"/>
    <property type="match status" value="1"/>
</dbReference>
<feature type="coiled-coil region" evidence="5">
    <location>
        <begin position="2"/>
        <end position="36"/>
    </location>
</feature>
<evidence type="ECO:0000256" key="4">
    <source>
        <dbReference type="ARBA" id="ARBA00023186"/>
    </source>
</evidence>
<evidence type="ECO:0000313" key="7">
    <source>
        <dbReference type="Proteomes" id="UP000245207"/>
    </source>
</evidence>
<protein>
    <submittedName>
        <fullName evidence="6">TCP-1/cpn60 chaperonin family protein</fullName>
    </submittedName>
</protein>
<evidence type="ECO:0000256" key="5">
    <source>
        <dbReference type="SAM" id="Coils"/>
    </source>
</evidence>
<comment type="caution">
    <text evidence="6">The sequence shown here is derived from an EMBL/GenBank/DDBJ whole genome shotgun (WGS) entry which is preliminary data.</text>
</comment>
<sequence length="701" mass="78014">MMRKAKDRIERRNQDLLDAEDAREALNKNIDDCEELSKIARSSLGPRGSHQLVFKLFLNELVVQLQHPAPKVLLLAAKQQLKKFGDGAVLVVSIAGQHLEGAKKLIKMGLNPRQIIHGYKKASKKVGEILEALVQEGSETMDVRNKDQVILRMNAPVSSKLYFRDHILSLIAEACIQVCPKNPVNFNVDNVRVARLLGVSLGASKTFRGMVLKVDTVAGSIKGIHDAKVLVIAGGVDTTDSEQLEEVIKASRAKVIVSGGCGAGLGQKALQFCDDNEIMVLKIASNSEFDCFCRTTDAVPLLKLGSTIDPNYLGHVDSILVEKTRGDRVTVTNKEGGVATILLGGASTNIRYYEQLQRAVVCGVNTYKALCRDSRIVPGAGATEFEIARQLRVFACKETGSSSDAIAKYAESFELIPKTLAENSYLYVEDIMKNLKADHEAGKVKVGIDVEEGVCKDSSTLKIWDLYTTKYQALQYAADAVCIALSVVDQDREPQSMFDRLMAEHHVSGQSLGQQHELPPKELLSIFYDSIWANNLQLKREVEMLAVKIHGDKLFGLSPDGRLSSFDIRSSKVCWSIPTDIALYLDFSFKSSESNCSYFVDSSRVFIHTEETKPVGFRYQKSEVCENRYGYLDEELIPSRLIRIRGVMMSLRLVVVFFGCFDFLMFESMFDDARFGIVMLRNIITIIRYSFYLCNDSLNSI</sequence>
<proteinExistence type="inferred from homology"/>
<dbReference type="SUPFAM" id="SSF52029">
    <property type="entry name" value="GroEL apical domain-like"/>
    <property type="match status" value="1"/>
</dbReference>
<dbReference type="OrthoDB" id="1748577at2759"/>
<dbReference type="SUPFAM" id="SSF54849">
    <property type="entry name" value="GroEL-intermediate domain like"/>
    <property type="match status" value="1"/>
</dbReference>
<reference evidence="6 7" key="1">
    <citation type="journal article" date="2018" name="Mol. Plant">
        <title>The genome of Artemisia annua provides insight into the evolution of Asteraceae family and artemisinin biosynthesis.</title>
        <authorList>
            <person name="Shen Q."/>
            <person name="Zhang L."/>
            <person name="Liao Z."/>
            <person name="Wang S."/>
            <person name="Yan T."/>
            <person name="Shi P."/>
            <person name="Liu M."/>
            <person name="Fu X."/>
            <person name="Pan Q."/>
            <person name="Wang Y."/>
            <person name="Lv Z."/>
            <person name="Lu X."/>
            <person name="Zhang F."/>
            <person name="Jiang W."/>
            <person name="Ma Y."/>
            <person name="Chen M."/>
            <person name="Hao X."/>
            <person name="Li L."/>
            <person name="Tang Y."/>
            <person name="Lv G."/>
            <person name="Zhou Y."/>
            <person name="Sun X."/>
            <person name="Brodelius P.E."/>
            <person name="Rose J.K.C."/>
            <person name="Tang K."/>
        </authorList>
    </citation>
    <scope>NUCLEOTIDE SEQUENCE [LARGE SCALE GENOMIC DNA]</scope>
    <source>
        <strain evidence="7">cv. Huhao1</strain>
        <tissue evidence="6">Leaf</tissue>
    </source>
</reference>
<gene>
    <name evidence="6" type="ORF">CTI12_AA019930</name>
</gene>
<dbReference type="Gene3D" id="3.30.260.10">
    <property type="entry name" value="TCP-1-like chaperonin intermediate domain"/>
    <property type="match status" value="1"/>
</dbReference>
<dbReference type="SUPFAM" id="SSF48592">
    <property type="entry name" value="GroEL equatorial domain-like"/>
    <property type="match status" value="1"/>
</dbReference>
<dbReference type="InterPro" id="IPR027413">
    <property type="entry name" value="GROEL-like_equatorial_sf"/>
</dbReference>
<evidence type="ECO:0000256" key="3">
    <source>
        <dbReference type="ARBA" id="ARBA00022840"/>
    </source>
</evidence>
<keyword evidence="2" id="KW-0547">Nucleotide-binding</keyword>
<evidence type="ECO:0000313" key="6">
    <source>
        <dbReference type="EMBL" id="PWA98401.1"/>
    </source>
</evidence>
<dbReference type="Pfam" id="PF00118">
    <property type="entry name" value="Cpn60_TCP1"/>
    <property type="match status" value="1"/>
</dbReference>
<accession>A0A2U1QK52</accession>
<keyword evidence="3" id="KW-0067">ATP-binding</keyword>
<dbReference type="AlphaFoldDB" id="A0A2U1QK52"/>
<dbReference type="GO" id="GO:0005524">
    <property type="term" value="F:ATP binding"/>
    <property type="evidence" value="ECO:0007669"/>
    <property type="project" value="UniProtKB-KW"/>
</dbReference>
<dbReference type="EMBL" id="PKPP01000069">
    <property type="protein sequence ID" value="PWA98401.1"/>
    <property type="molecule type" value="Genomic_DNA"/>
</dbReference>
<keyword evidence="7" id="KW-1185">Reference proteome</keyword>
<organism evidence="6 7">
    <name type="scientific">Artemisia annua</name>
    <name type="common">Sweet wormwood</name>
    <dbReference type="NCBI Taxonomy" id="35608"/>
    <lineage>
        <taxon>Eukaryota</taxon>
        <taxon>Viridiplantae</taxon>
        <taxon>Streptophyta</taxon>
        <taxon>Embryophyta</taxon>
        <taxon>Tracheophyta</taxon>
        <taxon>Spermatophyta</taxon>
        <taxon>Magnoliopsida</taxon>
        <taxon>eudicotyledons</taxon>
        <taxon>Gunneridae</taxon>
        <taxon>Pentapetalae</taxon>
        <taxon>asterids</taxon>
        <taxon>campanulids</taxon>
        <taxon>Asterales</taxon>
        <taxon>Asteraceae</taxon>
        <taxon>Asteroideae</taxon>
        <taxon>Anthemideae</taxon>
        <taxon>Artemisiinae</taxon>
        <taxon>Artemisia</taxon>
    </lineage>
</organism>
<dbReference type="STRING" id="35608.A0A2U1QK52"/>
<dbReference type="Proteomes" id="UP000245207">
    <property type="component" value="Unassembled WGS sequence"/>
</dbReference>
<dbReference type="PANTHER" id="PTHR11353">
    <property type="entry name" value="CHAPERONIN"/>
    <property type="match status" value="1"/>
</dbReference>
<dbReference type="InterPro" id="IPR017998">
    <property type="entry name" value="Chaperone_TCP-1"/>
</dbReference>
<dbReference type="InterPro" id="IPR027409">
    <property type="entry name" value="GroEL-like_apical_dom_sf"/>
</dbReference>
<dbReference type="GO" id="GO:0140662">
    <property type="term" value="F:ATP-dependent protein folding chaperone"/>
    <property type="evidence" value="ECO:0007669"/>
    <property type="project" value="InterPro"/>
</dbReference>
<dbReference type="Gene3D" id="1.10.560.10">
    <property type="entry name" value="GroEL-like equatorial domain"/>
    <property type="match status" value="1"/>
</dbReference>
<dbReference type="InterPro" id="IPR027410">
    <property type="entry name" value="TCP-1-like_intermed_sf"/>
</dbReference>
<keyword evidence="5" id="KW-0175">Coiled coil</keyword>
<keyword evidence="4" id="KW-0143">Chaperone</keyword>
<name>A0A2U1QK52_ARTAN</name>
<comment type="similarity">
    <text evidence="1">Belongs to the TCP-1 chaperonin family.</text>
</comment>
<evidence type="ECO:0000256" key="1">
    <source>
        <dbReference type="ARBA" id="ARBA00008020"/>
    </source>
</evidence>